<keyword evidence="3" id="KW-1185">Reference proteome</keyword>
<dbReference type="STRING" id="1036808.A0A0C3DXS3"/>
<dbReference type="SUPFAM" id="SSF47616">
    <property type="entry name" value="GST C-terminal domain-like"/>
    <property type="match status" value="1"/>
</dbReference>
<accession>A0A0C3DXS3</accession>
<name>A0A0C3DXS3_9AGAM</name>
<dbReference type="InterPro" id="IPR033468">
    <property type="entry name" value="Metaxin_GST"/>
</dbReference>
<dbReference type="EMBL" id="KN822023">
    <property type="protein sequence ID" value="KIM65365.1"/>
    <property type="molecule type" value="Genomic_DNA"/>
</dbReference>
<evidence type="ECO:0000259" key="1">
    <source>
        <dbReference type="Pfam" id="PF17171"/>
    </source>
</evidence>
<organism evidence="2 3">
    <name type="scientific">Scleroderma citrinum Foug A</name>
    <dbReference type="NCBI Taxonomy" id="1036808"/>
    <lineage>
        <taxon>Eukaryota</taxon>
        <taxon>Fungi</taxon>
        <taxon>Dikarya</taxon>
        <taxon>Basidiomycota</taxon>
        <taxon>Agaricomycotina</taxon>
        <taxon>Agaricomycetes</taxon>
        <taxon>Agaricomycetidae</taxon>
        <taxon>Boletales</taxon>
        <taxon>Sclerodermatineae</taxon>
        <taxon>Sclerodermataceae</taxon>
        <taxon>Scleroderma</taxon>
    </lineage>
</organism>
<gene>
    <name evidence="2" type="ORF">SCLCIDRAFT_1212537</name>
</gene>
<dbReference type="AlphaFoldDB" id="A0A0C3DXS3"/>
<dbReference type="Pfam" id="PF17171">
    <property type="entry name" value="GST_C_6"/>
    <property type="match status" value="1"/>
</dbReference>
<proteinExistence type="predicted"/>
<reference evidence="3" key="2">
    <citation type="submission" date="2015-01" db="EMBL/GenBank/DDBJ databases">
        <title>Evolutionary Origins and Diversification of the Mycorrhizal Mutualists.</title>
        <authorList>
            <consortium name="DOE Joint Genome Institute"/>
            <consortium name="Mycorrhizal Genomics Consortium"/>
            <person name="Kohler A."/>
            <person name="Kuo A."/>
            <person name="Nagy L.G."/>
            <person name="Floudas D."/>
            <person name="Copeland A."/>
            <person name="Barry K.W."/>
            <person name="Cichocki N."/>
            <person name="Veneault-Fourrey C."/>
            <person name="LaButti K."/>
            <person name="Lindquist E.A."/>
            <person name="Lipzen A."/>
            <person name="Lundell T."/>
            <person name="Morin E."/>
            <person name="Murat C."/>
            <person name="Riley R."/>
            <person name="Ohm R."/>
            <person name="Sun H."/>
            <person name="Tunlid A."/>
            <person name="Henrissat B."/>
            <person name="Grigoriev I.V."/>
            <person name="Hibbett D.S."/>
            <person name="Martin F."/>
        </authorList>
    </citation>
    <scope>NUCLEOTIDE SEQUENCE [LARGE SCALE GENOMIC DNA]</scope>
    <source>
        <strain evidence="3">Foug A</strain>
    </source>
</reference>
<evidence type="ECO:0000313" key="2">
    <source>
        <dbReference type="EMBL" id="KIM65365.1"/>
    </source>
</evidence>
<feature type="domain" description="Metaxin glutathione S-transferase" evidence="1">
    <location>
        <begin position="217"/>
        <end position="274"/>
    </location>
</feature>
<protein>
    <recommendedName>
        <fullName evidence="1">Metaxin glutathione S-transferase domain-containing protein</fullName>
    </recommendedName>
</protein>
<dbReference type="HOGENOM" id="CLU_077463_0_0_1"/>
<reference evidence="2 3" key="1">
    <citation type="submission" date="2014-04" db="EMBL/GenBank/DDBJ databases">
        <authorList>
            <consortium name="DOE Joint Genome Institute"/>
            <person name="Kuo A."/>
            <person name="Kohler A."/>
            <person name="Nagy L.G."/>
            <person name="Floudas D."/>
            <person name="Copeland A."/>
            <person name="Barry K.W."/>
            <person name="Cichocki N."/>
            <person name="Veneault-Fourrey C."/>
            <person name="LaButti K."/>
            <person name="Lindquist E.A."/>
            <person name="Lipzen A."/>
            <person name="Lundell T."/>
            <person name="Morin E."/>
            <person name="Murat C."/>
            <person name="Sun H."/>
            <person name="Tunlid A."/>
            <person name="Henrissat B."/>
            <person name="Grigoriev I.V."/>
            <person name="Hibbett D.S."/>
            <person name="Martin F."/>
            <person name="Nordberg H.P."/>
            <person name="Cantor M.N."/>
            <person name="Hua S.X."/>
        </authorList>
    </citation>
    <scope>NUCLEOTIDE SEQUENCE [LARGE SCALE GENOMIC DNA]</scope>
    <source>
        <strain evidence="2 3">Foug A</strain>
    </source>
</reference>
<dbReference type="OrthoDB" id="198787at2759"/>
<dbReference type="InParanoid" id="A0A0C3DXS3"/>
<dbReference type="InterPro" id="IPR036282">
    <property type="entry name" value="Glutathione-S-Trfase_C_sf"/>
</dbReference>
<dbReference type="Proteomes" id="UP000053989">
    <property type="component" value="Unassembled WGS sequence"/>
</dbReference>
<sequence>MASTLTLPAPIKKAFSFFPLHTHPPVPLSVRYPLVKPTLWIAPPRTLLDGNASVDILSSDVECLKWQAYIALRGLTDIAVRWDIPPEGALEGRLPNLHVPADVDSENQLLVAQNIPGWVDSRVASGVDTLEGYQNQQAKDESHAWVSLLEGIVHATLVLSQPTRSFLNAFIQSHGNKGQSIEAILNPPPAPLTGFSSLFPPFGANVTLPTLQGQYTAAVAALSERLGEDKWFLGSMNPTALDALIFAYLHTILHSKDPTRVEVARRANLVAWERHVRAQVQATFYTVAN</sequence>
<evidence type="ECO:0000313" key="3">
    <source>
        <dbReference type="Proteomes" id="UP000053989"/>
    </source>
</evidence>